<evidence type="ECO:0000256" key="1">
    <source>
        <dbReference type="SAM" id="MobiDB-lite"/>
    </source>
</evidence>
<dbReference type="HOGENOM" id="CLU_008254_0_0_3"/>
<accession>Q10Z20</accession>
<gene>
    <name evidence="2" type="ordered locus">Tery_3403</name>
</gene>
<reference evidence="2" key="1">
    <citation type="submission" date="2006-06" db="EMBL/GenBank/DDBJ databases">
        <title>Complete sequence of Trichodesmium erythraeum IMS101.</title>
        <authorList>
            <consortium name="US DOE Joint Genome Institute"/>
            <person name="Copeland A."/>
            <person name="Lucas S."/>
            <person name="Lapidus A."/>
            <person name="Barry K."/>
            <person name="Detter J.C."/>
            <person name="Glavina del Rio T."/>
            <person name="Hammon N."/>
            <person name="Israni S."/>
            <person name="Dalin E."/>
            <person name="Tice H."/>
            <person name="Pitluck S."/>
            <person name="Kiss H."/>
            <person name="Munk A.C."/>
            <person name="Brettin T."/>
            <person name="Bruce D."/>
            <person name="Han C."/>
            <person name="Tapia R."/>
            <person name="Gilna P."/>
            <person name="Schmutz J."/>
            <person name="Larimer F."/>
            <person name="Land M."/>
            <person name="Hauser L."/>
            <person name="Kyrpides N."/>
            <person name="Kim E."/>
            <person name="Richardson P."/>
        </authorList>
    </citation>
    <scope>NUCLEOTIDE SEQUENCE [LARGE SCALE GENOMIC DNA]</scope>
    <source>
        <strain evidence="2">IMS101</strain>
    </source>
</reference>
<dbReference type="RefSeq" id="WP_011612849.1">
    <property type="nucleotide sequence ID" value="NC_008312.1"/>
</dbReference>
<proteinExistence type="predicted"/>
<dbReference type="AlphaFoldDB" id="Q10Z20"/>
<dbReference type="eggNOG" id="COG3115">
    <property type="taxonomic scope" value="Bacteria"/>
</dbReference>
<organism evidence="2">
    <name type="scientific">Trichodesmium erythraeum (strain IMS101)</name>
    <dbReference type="NCBI Taxonomy" id="203124"/>
    <lineage>
        <taxon>Bacteria</taxon>
        <taxon>Bacillati</taxon>
        <taxon>Cyanobacteriota</taxon>
        <taxon>Cyanophyceae</taxon>
        <taxon>Oscillatoriophycideae</taxon>
        <taxon>Oscillatoriales</taxon>
        <taxon>Microcoleaceae</taxon>
        <taxon>Trichodesmium</taxon>
    </lineage>
</organism>
<dbReference type="OrthoDB" id="452859at2"/>
<feature type="compositionally biased region" description="Polar residues" evidence="1">
    <location>
        <begin position="493"/>
        <end position="504"/>
    </location>
</feature>
<name>Q10Z20_TRIEI</name>
<dbReference type="EMBL" id="CP000393">
    <property type="protein sequence ID" value="ABG52504.1"/>
    <property type="molecule type" value="Genomic_DNA"/>
</dbReference>
<dbReference type="STRING" id="203124.Tery_3403"/>
<sequence>MSHWEFLLQKEGDQTWLPLESADVEILEGRYRIVANTHIANTEVQIRIIHDSTEETPPVRRVHRRSSHTRSQGLMSIIPFTHLKPGKWELCCFAKLSTSSQEVKQHIVHLQVLPTEYDSSDFSQQLESDNQEISIVKDSQADLKDVIFNENISFFSGEIDINEVTINQGENVVKNNPELSKREIIKSEEIGLLDAQTQEPSKLLSEESERMENITDFLDSGEQKKVNTQSKNEESKNIENQFKELTKTPINNLSTLGEIQQKVELDLNKETDADTNTITTSTVNFPLELTLDQESYIAKPGEGLIISGEITIDSQNQNIQSNEGLNNQPLQNQNNLINEDSAITENNALIINGSLKICLRNPQNSEILIEVQQTLPEQVAPIIFAGRINIPENIKTHLILGQITVTDHKDILANKSFTITAPLESWLAAVDDDFVKDEHQEMVPPQTSLTARKPEPEVNSFQKLVETINQSQLEQKIDKEQPLPLQVCGSITGESDSHNLTLPTFGNPLPENMAKNADQINDLLSKSNAPRDSELLKLPTFGSPVSEKVAKNANEINDLSAKSNTPNDLDEVDDVWGESEFSEGEASLPQEQESDLESLKDNEAPQTRPNLVSFPTKFDLKNKELQALKLEDRFFSKAYSLINDSELLQWMRASSLEPSEETEKDEELESILKSKENKVEELEDNDSISVIVDDEEFASDNDDQVNWEEQEFVVEDEQLEEVLPDQEEEWNFGLAHIDQEQDESISIQSYILPEEQLLPVPYLEVLAKDIIAGRSVKVRVKLPEGLPRIYVKIWVYDRQAQAIVAGPRWLTDFIPNGMGEIEAITELEIVYGCLEVRFEAIAAEVQTNRESHKAVLEYLVAPPPPPELPFDYL</sequence>
<dbReference type="KEGG" id="ter:Tery_3403"/>
<protein>
    <submittedName>
        <fullName evidence="2">Uncharacterized protein</fullName>
    </submittedName>
</protein>
<evidence type="ECO:0000313" key="2">
    <source>
        <dbReference type="EMBL" id="ABG52504.1"/>
    </source>
</evidence>
<feature type="region of interest" description="Disordered" evidence="1">
    <location>
        <begin position="578"/>
        <end position="611"/>
    </location>
</feature>
<feature type="region of interest" description="Disordered" evidence="1">
    <location>
        <begin position="493"/>
        <end position="514"/>
    </location>
</feature>